<dbReference type="AlphaFoldDB" id="A0A3B0TK40"/>
<accession>A0A3B0TK40</accession>
<proteinExistence type="predicted"/>
<evidence type="ECO:0000313" key="2">
    <source>
        <dbReference type="EMBL" id="VAW07406.1"/>
    </source>
</evidence>
<evidence type="ECO:0000256" key="1">
    <source>
        <dbReference type="SAM" id="MobiDB-lite"/>
    </source>
</evidence>
<reference evidence="2" key="1">
    <citation type="submission" date="2018-06" db="EMBL/GenBank/DDBJ databases">
        <authorList>
            <person name="Zhirakovskaya E."/>
        </authorList>
    </citation>
    <scope>NUCLEOTIDE SEQUENCE</scope>
</reference>
<organism evidence="2">
    <name type="scientific">hydrothermal vent metagenome</name>
    <dbReference type="NCBI Taxonomy" id="652676"/>
    <lineage>
        <taxon>unclassified sequences</taxon>
        <taxon>metagenomes</taxon>
        <taxon>ecological metagenomes</taxon>
    </lineage>
</organism>
<sequence length="31" mass="3499">MNSYFMNSAGNTVEAHTPLNRHYSEGVTLEQ</sequence>
<dbReference type="EMBL" id="UOEH01000580">
    <property type="protein sequence ID" value="VAW07406.1"/>
    <property type="molecule type" value="Genomic_DNA"/>
</dbReference>
<name>A0A3B0TK40_9ZZZZ</name>
<feature type="compositionally biased region" description="Polar residues" evidence="1">
    <location>
        <begin position="1"/>
        <end position="11"/>
    </location>
</feature>
<protein>
    <submittedName>
        <fullName evidence="2">Uncharacterized protein</fullName>
    </submittedName>
</protein>
<gene>
    <name evidence="2" type="ORF">MNBD_ALPHA05-133</name>
</gene>
<feature type="region of interest" description="Disordered" evidence="1">
    <location>
        <begin position="1"/>
        <end position="31"/>
    </location>
</feature>